<dbReference type="Proteomes" id="UP001283361">
    <property type="component" value="Unassembled WGS sequence"/>
</dbReference>
<organism evidence="1 2">
    <name type="scientific">Elysia crispata</name>
    <name type="common">lettuce slug</name>
    <dbReference type="NCBI Taxonomy" id="231223"/>
    <lineage>
        <taxon>Eukaryota</taxon>
        <taxon>Metazoa</taxon>
        <taxon>Spiralia</taxon>
        <taxon>Lophotrochozoa</taxon>
        <taxon>Mollusca</taxon>
        <taxon>Gastropoda</taxon>
        <taxon>Heterobranchia</taxon>
        <taxon>Euthyneura</taxon>
        <taxon>Panpulmonata</taxon>
        <taxon>Sacoglossa</taxon>
        <taxon>Placobranchoidea</taxon>
        <taxon>Plakobranchidae</taxon>
        <taxon>Elysia</taxon>
    </lineage>
</organism>
<name>A0AAE1B6Y3_9GAST</name>
<dbReference type="EMBL" id="JAWDGP010000534">
    <property type="protein sequence ID" value="KAK3799827.1"/>
    <property type="molecule type" value="Genomic_DNA"/>
</dbReference>
<accession>A0AAE1B6Y3</accession>
<gene>
    <name evidence="1" type="ORF">RRG08_048550</name>
</gene>
<evidence type="ECO:0000313" key="1">
    <source>
        <dbReference type="EMBL" id="KAK3799827.1"/>
    </source>
</evidence>
<reference evidence="1" key="1">
    <citation type="journal article" date="2023" name="G3 (Bethesda)">
        <title>A reference genome for the long-term kleptoplast-retaining sea slug Elysia crispata morphotype clarki.</title>
        <authorList>
            <person name="Eastman K.E."/>
            <person name="Pendleton A.L."/>
            <person name="Shaikh M.A."/>
            <person name="Suttiyut T."/>
            <person name="Ogas R."/>
            <person name="Tomko P."/>
            <person name="Gavelis G."/>
            <person name="Widhalm J.R."/>
            <person name="Wisecaver J.H."/>
        </authorList>
    </citation>
    <scope>NUCLEOTIDE SEQUENCE</scope>
    <source>
        <strain evidence="1">ECLA1</strain>
    </source>
</reference>
<sequence>MGWPELLRRLADTPTVLELRVLHLSPELSLAMVVLRESMGRAEVDWPPSRPARPTGCLERLKEACVIKLQPRN</sequence>
<proteinExistence type="predicted"/>
<protein>
    <submittedName>
        <fullName evidence="1">Uncharacterized protein</fullName>
    </submittedName>
</protein>
<keyword evidence="2" id="KW-1185">Reference proteome</keyword>
<evidence type="ECO:0000313" key="2">
    <source>
        <dbReference type="Proteomes" id="UP001283361"/>
    </source>
</evidence>
<comment type="caution">
    <text evidence="1">The sequence shown here is derived from an EMBL/GenBank/DDBJ whole genome shotgun (WGS) entry which is preliminary data.</text>
</comment>
<dbReference type="AlphaFoldDB" id="A0AAE1B6Y3"/>